<reference evidence="2" key="1">
    <citation type="journal article" date="2013" name="Genetics">
        <title>The draft genome and transcriptome of Panagrellus redivivus are shaped by the harsh demands of a free-living lifestyle.</title>
        <authorList>
            <person name="Srinivasan J."/>
            <person name="Dillman A.R."/>
            <person name="Macchietto M.G."/>
            <person name="Heikkinen L."/>
            <person name="Lakso M."/>
            <person name="Fracchia K.M."/>
            <person name="Antoshechkin I."/>
            <person name="Mortazavi A."/>
            <person name="Wong G."/>
            <person name="Sternberg P.W."/>
        </authorList>
    </citation>
    <scope>NUCLEOTIDE SEQUENCE [LARGE SCALE GENOMIC DNA]</scope>
    <source>
        <strain evidence="2">MT8872</strain>
    </source>
</reference>
<evidence type="ECO:0000256" key="1">
    <source>
        <dbReference type="SAM" id="MobiDB-lite"/>
    </source>
</evidence>
<reference evidence="3" key="2">
    <citation type="submission" date="2020-10" db="UniProtKB">
        <authorList>
            <consortium name="WormBaseParasite"/>
        </authorList>
    </citation>
    <scope>IDENTIFICATION</scope>
</reference>
<sequence>MRSGPAFERPLPGSTADDFDDGGVMLLNPASEYEPTEARRHTGLNQAESAWPLEIQPLAQPTEDDKTEEDQTRRHSSIVKQEDHRRTRSVKEDREEENLSVSD</sequence>
<feature type="region of interest" description="Disordered" evidence="1">
    <location>
        <begin position="1"/>
        <end position="103"/>
    </location>
</feature>
<dbReference type="WBParaSite" id="Pan_g17450.t1">
    <property type="protein sequence ID" value="Pan_g17450.t1"/>
    <property type="gene ID" value="Pan_g17450"/>
</dbReference>
<name>A0A7E4V787_PANRE</name>
<evidence type="ECO:0000313" key="2">
    <source>
        <dbReference type="Proteomes" id="UP000492821"/>
    </source>
</evidence>
<proteinExistence type="predicted"/>
<evidence type="ECO:0000313" key="3">
    <source>
        <dbReference type="WBParaSite" id="Pan_g17450.t1"/>
    </source>
</evidence>
<feature type="compositionally biased region" description="Basic and acidic residues" evidence="1">
    <location>
        <begin position="80"/>
        <end position="93"/>
    </location>
</feature>
<keyword evidence="2" id="KW-1185">Reference proteome</keyword>
<accession>A0A7E4V787</accession>
<organism evidence="2 3">
    <name type="scientific">Panagrellus redivivus</name>
    <name type="common">Microworm</name>
    <dbReference type="NCBI Taxonomy" id="6233"/>
    <lineage>
        <taxon>Eukaryota</taxon>
        <taxon>Metazoa</taxon>
        <taxon>Ecdysozoa</taxon>
        <taxon>Nematoda</taxon>
        <taxon>Chromadorea</taxon>
        <taxon>Rhabditida</taxon>
        <taxon>Tylenchina</taxon>
        <taxon>Panagrolaimomorpha</taxon>
        <taxon>Panagrolaimoidea</taxon>
        <taxon>Panagrolaimidae</taxon>
        <taxon>Panagrellus</taxon>
    </lineage>
</organism>
<dbReference type="Proteomes" id="UP000492821">
    <property type="component" value="Unassembled WGS sequence"/>
</dbReference>
<feature type="compositionally biased region" description="Acidic residues" evidence="1">
    <location>
        <begin position="94"/>
        <end position="103"/>
    </location>
</feature>
<dbReference type="AlphaFoldDB" id="A0A7E4V787"/>
<protein>
    <submittedName>
        <fullName evidence="3">ATP-binding protein</fullName>
    </submittedName>
</protein>